<evidence type="ECO:0000256" key="7">
    <source>
        <dbReference type="SAM" id="MobiDB-lite"/>
    </source>
</evidence>
<protein>
    <submittedName>
        <fullName evidence="9">Flagellar motor switch protein FliN</fullName>
    </submittedName>
</protein>
<dbReference type="PANTHER" id="PTHR43484:SF1">
    <property type="entry name" value="FLAGELLAR MOTOR SWITCH PROTEIN FLIN"/>
    <property type="match status" value="1"/>
</dbReference>
<keyword evidence="9" id="KW-0966">Cell projection</keyword>
<feature type="compositionally biased region" description="Low complexity" evidence="7">
    <location>
        <begin position="61"/>
        <end position="74"/>
    </location>
</feature>
<dbReference type="AlphaFoldDB" id="A0A938BQE2"/>
<evidence type="ECO:0000256" key="1">
    <source>
        <dbReference type="ARBA" id="ARBA00004413"/>
    </source>
</evidence>
<dbReference type="InterPro" id="IPR001543">
    <property type="entry name" value="FliN-like_C"/>
</dbReference>
<name>A0A938BQE2_UNCEI</name>
<dbReference type="Pfam" id="PF01052">
    <property type="entry name" value="FliMN_C"/>
    <property type="match status" value="1"/>
</dbReference>
<feature type="region of interest" description="Disordered" evidence="7">
    <location>
        <begin position="1"/>
        <end position="76"/>
    </location>
</feature>
<dbReference type="InterPro" id="IPR012826">
    <property type="entry name" value="FliN"/>
</dbReference>
<dbReference type="InterPro" id="IPR036429">
    <property type="entry name" value="SpoA-like_sf"/>
</dbReference>
<feature type="domain" description="Flagellar motor switch protein FliN-like C-terminal" evidence="8">
    <location>
        <begin position="97"/>
        <end position="167"/>
    </location>
</feature>
<keyword evidence="5" id="KW-0283">Flagellar rotation</keyword>
<comment type="caution">
    <text evidence="9">The sequence shown here is derived from an EMBL/GenBank/DDBJ whole genome shotgun (WGS) entry which is preliminary data.</text>
</comment>
<dbReference type="Proteomes" id="UP000748308">
    <property type="component" value="Unassembled WGS sequence"/>
</dbReference>
<dbReference type="Gene3D" id="2.30.330.10">
    <property type="entry name" value="SpoA-like"/>
    <property type="match status" value="1"/>
</dbReference>
<evidence type="ECO:0000259" key="8">
    <source>
        <dbReference type="Pfam" id="PF01052"/>
    </source>
</evidence>
<dbReference type="GO" id="GO:0006935">
    <property type="term" value="P:chemotaxis"/>
    <property type="evidence" value="ECO:0007669"/>
    <property type="project" value="UniProtKB-KW"/>
</dbReference>
<evidence type="ECO:0000256" key="3">
    <source>
        <dbReference type="ARBA" id="ARBA00022475"/>
    </source>
</evidence>
<dbReference type="PANTHER" id="PTHR43484">
    <property type="match status" value="1"/>
</dbReference>
<evidence type="ECO:0000256" key="5">
    <source>
        <dbReference type="ARBA" id="ARBA00022779"/>
    </source>
</evidence>
<evidence type="ECO:0000256" key="6">
    <source>
        <dbReference type="ARBA" id="ARBA00023136"/>
    </source>
</evidence>
<proteinExistence type="inferred from homology"/>
<dbReference type="InterPro" id="IPR001172">
    <property type="entry name" value="FliN_T3SS_HrcQb"/>
</dbReference>
<organism evidence="9 10">
    <name type="scientific">Eiseniibacteriota bacterium</name>
    <dbReference type="NCBI Taxonomy" id="2212470"/>
    <lineage>
        <taxon>Bacteria</taxon>
        <taxon>Candidatus Eiseniibacteriota</taxon>
    </lineage>
</organism>
<keyword evidence="9" id="KW-0969">Cilium</keyword>
<evidence type="ECO:0000313" key="9">
    <source>
        <dbReference type="EMBL" id="MBM3317130.1"/>
    </source>
</evidence>
<dbReference type="GO" id="GO:0009425">
    <property type="term" value="C:bacterial-type flagellum basal body"/>
    <property type="evidence" value="ECO:0007669"/>
    <property type="project" value="InterPro"/>
</dbReference>
<evidence type="ECO:0000256" key="2">
    <source>
        <dbReference type="ARBA" id="ARBA00009226"/>
    </source>
</evidence>
<dbReference type="PRINTS" id="PR00956">
    <property type="entry name" value="FLGMOTORFLIN"/>
</dbReference>
<evidence type="ECO:0000256" key="4">
    <source>
        <dbReference type="ARBA" id="ARBA00022500"/>
    </source>
</evidence>
<comment type="subcellular location">
    <subcellularLocation>
        <location evidence="1">Cell membrane</location>
        <topology evidence="1">Peripheral membrane protein</topology>
        <orientation evidence="1">Cytoplasmic side</orientation>
    </subcellularLocation>
</comment>
<feature type="compositionally biased region" description="Low complexity" evidence="7">
    <location>
        <begin position="1"/>
        <end position="33"/>
    </location>
</feature>
<keyword evidence="4" id="KW-0145">Chemotaxis</keyword>
<keyword evidence="3" id="KW-1003">Cell membrane</keyword>
<dbReference type="GO" id="GO:0071973">
    <property type="term" value="P:bacterial-type flagellum-dependent cell motility"/>
    <property type="evidence" value="ECO:0007669"/>
    <property type="project" value="InterPro"/>
</dbReference>
<dbReference type="GO" id="GO:0005886">
    <property type="term" value="C:plasma membrane"/>
    <property type="evidence" value="ECO:0007669"/>
    <property type="project" value="UniProtKB-SubCell"/>
</dbReference>
<reference evidence="9" key="1">
    <citation type="submission" date="2019-03" db="EMBL/GenBank/DDBJ databases">
        <title>Lake Tanganyika Metagenome-Assembled Genomes (MAGs).</title>
        <authorList>
            <person name="Tran P."/>
        </authorList>
    </citation>
    <scope>NUCLEOTIDE SEQUENCE</scope>
    <source>
        <strain evidence="9">M_DeepCast_400m_m2_100</strain>
    </source>
</reference>
<keyword evidence="6" id="KW-0472">Membrane</keyword>
<sequence length="180" mass="19266">MIRSSSRSPAGRSSSPDPGARSASWRSRSSAAWVNRQEVVMTDESRNGARPPAEEPPAPPETEGTETPAPEAPTVRPIEFDPLARRDGAGEQAGIDLLLDVNLPITVELGRTEIEVKEILAFGPGSIIELDKLANEPVDLLVNGVLVARGEVVVVDDNFGIRLTALVSPEERIRMLGRAA</sequence>
<keyword evidence="9" id="KW-0282">Flagellum</keyword>
<comment type="similarity">
    <text evidence="2">Belongs to the FliN/MopA/SpaO family.</text>
</comment>
<gene>
    <name evidence="9" type="primary">fliN</name>
    <name evidence="9" type="ORF">FJY75_04675</name>
</gene>
<dbReference type="InterPro" id="IPR051469">
    <property type="entry name" value="FliN/MopA/SpaO"/>
</dbReference>
<dbReference type="GO" id="GO:0003774">
    <property type="term" value="F:cytoskeletal motor activity"/>
    <property type="evidence" value="ECO:0007669"/>
    <property type="project" value="InterPro"/>
</dbReference>
<evidence type="ECO:0000313" key="10">
    <source>
        <dbReference type="Proteomes" id="UP000748308"/>
    </source>
</evidence>
<dbReference type="SUPFAM" id="SSF101801">
    <property type="entry name" value="Surface presentation of antigens (SPOA)"/>
    <property type="match status" value="1"/>
</dbReference>
<accession>A0A938BQE2</accession>
<dbReference type="EMBL" id="VGIY01000079">
    <property type="protein sequence ID" value="MBM3317130.1"/>
    <property type="molecule type" value="Genomic_DNA"/>
</dbReference>
<dbReference type="NCBIfam" id="TIGR02480">
    <property type="entry name" value="fliN"/>
    <property type="match status" value="1"/>
</dbReference>